<dbReference type="GeneID" id="66076250"/>
<dbReference type="KEGG" id="more:E1B28_007174"/>
<protein>
    <submittedName>
        <fullName evidence="2">Uncharacterized protein</fullName>
    </submittedName>
</protein>
<feature type="compositionally biased region" description="Basic and acidic residues" evidence="1">
    <location>
        <begin position="306"/>
        <end position="315"/>
    </location>
</feature>
<gene>
    <name evidence="2" type="ORF">E1B28_007174</name>
</gene>
<feature type="region of interest" description="Disordered" evidence="1">
    <location>
        <begin position="302"/>
        <end position="506"/>
    </location>
</feature>
<sequence length="506" mass="56629">MSLDQNLFTLVISPNKEDPNVVDLVDPSGTIHYRKQRVAGPVYTIEVYDFVSESLLITATAPAATSKTKTLVLCNPTTAVELKFTGTLTFRWSFKWEEHELEWKREECFLIRKPDPPVLVAITKEPSGRLKTSSIQILDYNLNRFEINDRKGLEIVILTALLTFQDSNEAHHSKEASPKGTPTTSVAPIVMSPPVALSPPPLPAKPEPPSGVDRIAEIQAVRHELNEVVVEDEGEIDDYAKYSWNLLQDDAMLFVIIQSQSKEQVQKVVQVVEEVKRLHHKAGLEDELHQYVSMDSIRSAKGPKRINLDDKKERSTYQPPESIRIHLSKIPLPELQPKPSSTREHMEDPSGKSKEKVKEKERSEKKDKEREKRKEKKEKEKEQKKGKVTSTVGSPTASPPKLAKQGHSRKPSSPPRSPNVHSHQVHPHQPTPSPSQLHNPGIYVAPPPPPVQSRPRVTPPPGALQAQSRLPPGPISTYSPYPQPQPPTPLTPANAVSGFLNMLQRH</sequence>
<reference evidence="2" key="1">
    <citation type="journal article" date="2021" name="Genome Biol. Evol.">
        <title>The assembled and annotated genome of the fairy-ring fungus Marasmius oreades.</title>
        <authorList>
            <person name="Hiltunen M."/>
            <person name="Ament-Velasquez S.L."/>
            <person name="Johannesson H."/>
        </authorList>
    </citation>
    <scope>NUCLEOTIDE SEQUENCE</scope>
    <source>
        <strain evidence="2">03SP1</strain>
    </source>
</reference>
<proteinExistence type="predicted"/>
<feature type="compositionally biased region" description="Pro residues" evidence="1">
    <location>
        <begin position="481"/>
        <end position="490"/>
    </location>
</feature>
<feature type="compositionally biased region" description="Pro residues" evidence="1">
    <location>
        <begin position="196"/>
        <end position="208"/>
    </location>
</feature>
<organism evidence="2 3">
    <name type="scientific">Marasmius oreades</name>
    <name type="common">fairy-ring Marasmius</name>
    <dbReference type="NCBI Taxonomy" id="181124"/>
    <lineage>
        <taxon>Eukaryota</taxon>
        <taxon>Fungi</taxon>
        <taxon>Dikarya</taxon>
        <taxon>Basidiomycota</taxon>
        <taxon>Agaricomycotina</taxon>
        <taxon>Agaricomycetes</taxon>
        <taxon>Agaricomycetidae</taxon>
        <taxon>Agaricales</taxon>
        <taxon>Marasmiineae</taxon>
        <taxon>Marasmiaceae</taxon>
        <taxon>Marasmius</taxon>
    </lineage>
</organism>
<comment type="caution">
    <text evidence="2">The sequence shown here is derived from an EMBL/GenBank/DDBJ whole genome shotgun (WGS) entry which is preliminary data.</text>
</comment>
<feature type="compositionally biased region" description="Pro residues" evidence="1">
    <location>
        <begin position="445"/>
        <end position="462"/>
    </location>
</feature>
<evidence type="ECO:0000256" key="1">
    <source>
        <dbReference type="SAM" id="MobiDB-lite"/>
    </source>
</evidence>
<feature type="compositionally biased region" description="Basic and acidic residues" evidence="1">
    <location>
        <begin position="341"/>
        <end position="385"/>
    </location>
</feature>
<feature type="region of interest" description="Disordered" evidence="1">
    <location>
        <begin position="169"/>
        <end position="208"/>
    </location>
</feature>
<accession>A0A9P7UVL7</accession>
<dbReference type="OrthoDB" id="3357341at2759"/>
<evidence type="ECO:0000313" key="2">
    <source>
        <dbReference type="EMBL" id="KAG7093499.1"/>
    </source>
</evidence>
<keyword evidence="3" id="KW-1185">Reference proteome</keyword>
<dbReference type="RefSeq" id="XP_043009969.1">
    <property type="nucleotide sequence ID" value="XM_043151887.1"/>
</dbReference>
<evidence type="ECO:0000313" key="3">
    <source>
        <dbReference type="Proteomes" id="UP001049176"/>
    </source>
</evidence>
<name>A0A9P7UVL7_9AGAR</name>
<dbReference type="AlphaFoldDB" id="A0A9P7UVL7"/>
<dbReference type="Proteomes" id="UP001049176">
    <property type="component" value="Chromosome 4"/>
</dbReference>
<dbReference type="EMBL" id="CM032184">
    <property type="protein sequence ID" value="KAG7093499.1"/>
    <property type="molecule type" value="Genomic_DNA"/>
</dbReference>